<dbReference type="EMBL" id="UOFN01000029">
    <property type="protein sequence ID" value="VAW74231.1"/>
    <property type="molecule type" value="Genomic_DNA"/>
</dbReference>
<feature type="domain" description="PLD phosphodiesterase" evidence="1">
    <location>
        <begin position="281"/>
        <end position="308"/>
    </location>
</feature>
<dbReference type="InterPro" id="IPR001736">
    <property type="entry name" value="PLipase_D/transphosphatidylase"/>
</dbReference>
<keyword evidence="2" id="KW-0808">Transferase</keyword>
<dbReference type="GO" id="GO:0032049">
    <property type="term" value="P:cardiolipin biosynthetic process"/>
    <property type="evidence" value="ECO:0007669"/>
    <property type="project" value="UniProtKB-ARBA"/>
</dbReference>
<gene>
    <name evidence="2" type="ORF">MNBD_GAMMA15-1123</name>
</gene>
<reference evidence="2" key="1">
    <citation type="submission" date="2018-06" db="EMBL/GenBank/DDBJ databases">
        <authorList>
            <person name="Zhirakovskaya E."/>
        </authorList>
    </citation>
    <scope>NUCLEOTIDE SEQUENCE</scope>
</reference>
<dbReference type="SMART" id="SM00155">
    <property type="entry name" value="PLDc"/>
    <property type="match status" value="2"/>
</dbReference>
<protein>
    <submittedName>
        <fullName evidence="2">Cardiolipin synthetase</fullName>
        <ecNumber evidence="2">2.7.8.-</ecNumber>
    </submittedName>
</protein>
<dbReference type="GO" id="GO:0008808">
    <property type="term" value="F:cardiolipin synthase activity"/>
    <property type="evidence" value="ECO:0007669"/>
    <property type="project" value="TreeGrafter"/>
</dbReference>
<evidence type="ECO:0000313" key="2">
    <source>
        <dbReference type="EMBL" id="VAW74231.1"/>
    </source>
</evidence>
<sequence length="368" mass="43006">MKEICDCSPELQEAADNLELYIEGDVLYQSMLASIASAQRRIQLESYIFADDEVGKRFVEALVERAQAGVDVQVHIDAAGSLFIASNRLVRDLRKRKVRLRWFHRWSWRKPLRYNRRNHRKLLVVDERIAYLGGFNIHRESSQAAYGEHRWRDSHVRFGGPLAAQAAHLFDRFWQGDHRWMPPKIVGASSELMTNHSRDCREQLRCIFTDMFSGAEHSIHLTTPYFIPDRRTQRLLNAAASRGVDVRLLVPHKGDIRIARWAAQAAYAGLLDAGVRIYEYLPRMLHAKTIVADDCYATVGTANLDYRSFFVNYELNLFTRDPVLCQNLRAQFQKDLEEAEEITARQWKRRFWGDRLFELIGWLARRWL</sequence>
<dbReference type="PANTHER" id="PTHR21248">
    <property type="entry name" value="CARDIOLIPIN SYNTHASE"/>
    <property type="match status" value="1"/>
</dbReference>
<accession>A0A3B0Y3F2</accession>
<evidence type="ECO:0000259" key="1">
    <source>
        <dbReference type="PROSITE" id="PS50035"/>
    </source>
</evidence>
<proteinExistence type="predicted"/>
<dbReference type="PROSITE" id="PS50035">
    <property type="entry name" value="PLD"/>
    <property type="match status" value="2"/>
</dbReference>
<dbReference type="GO" id="GO:0016020">
    <property type="term" value="C:membrane"/>
    <property type="evidence" value="ECO:0007669"/>
    <property type="project" value="TreeGrafter"/>
</dbReference>
<dbReference type="PIRSF" id="PIRSF000850">
    <property type="entry name" value="Phospholipase_D_PSS"/>
    <property type="match status" value="1"/>
</dbReference>
<dbReference type="PANTHER" id="PTHR21248:SF22">
    <property type="entry name" value="PHOSPHOLIPASE D"/>
    <property type="match status" value="1"/>
</dbReference>
<name>A0A3B0Y3F2_9ZZZZ</name>
<dbReference type="InterPro" id="IPR025202">
    <property type="entry name" value="PLD-like_dom"/>
</dbReference>
<dbReference type="CDD" id="cd09110">
    <property type="entry name" value="PLDc_CLS_1"/>
    <property type="match status" value="1"/>
</dbReference>
<dbReference type="CDD" id="cd09159">
    <property type="entry name" value="PLDc_ybhO_like_2"/>
    <property type="match status" value="1"/>
</dbReference>
<feature type="domain" description="PLD phosphodiesterase" evidence="1">
    <location>
        <begin position="114"/>
        <end position="141"/>
    </location>
</feature>
<organism evidence="2">
    <name type="scientific">hydrothermal vent metagenome</name>
    <dbReference type="NCBI Taxonomy" id="652676"/>
    <lineage>
        <taxon>unclassified sequences</taxon>
        <taxon>metagenomes</taxon>
        <taxon>ecological metagenomes</taxon>
    </lineage>
</organism>
<dbReference type="EC" id="2.7.8.-" evidence="2"/>
<dbReference type="SUPFAM" id="SSF56024">
    <property type="entry name" value="Phospholipase D/nuclease"/>
    <property type="match status" value="2"/>
</dbReference>
<dbReference type="Pfam" id="PF13091">
    <property type="entry name" value="PLDc_2"/>
    <property type="match status" value="2"/>
</dbReference>
<dbReference type="AlphaFoldDB" id="A0A3B0Y3F2"/>
<dbReference type="Gene3D" id="3.30.870.10">
    <property type="entry name" value="Endonuclease Chain A"/>
    <property type="match status" value="2"/>
</dbReference>